<dbReference type="RefSeq" id="XP_005177357.2">
    <property type="nucleotide sequence ID" value="XM_005177300.4"/>
</dbReference>
<dbReference type="InterPro" id="IPR032063">
    <property type="entry name" value="MavL-like"/>
</dbReference>
<dbReference type="EnsemblMetazoa" id="MDOA014391-RA">
    <property type="protein sequence ID" value="MDOA014391-PA"/>
    <property type="gene ID" value="MDOA014391"/>
</dbReference>
<dbReference type="VEuPathDB" id="VectorBase:MDOMA2_018555"/>
<dbReference type="VEuPathDB" id="VectorBase:MDOA014391"/>
<dbReference type="KEGG" id="mde:101890579"/>
<dbReference type="STRING" id="7370.A0A1I8NEK6"/>
<dbReference type="eggNOG" id="ENOG502QV0E">
    <property type="taxonomic scope" value="Eukaryota"/>
</dbReference>
<proteinExistence type="predicted"/>
<protein>
    <submittedName>
        <fullName evidence="1">Uncharacterized protein</fullName>
    </submittedName>
</protein>
<evidence type="ECO:0000313" key="1">
    <source>
        <dbReference type="EnsemblMetazoa" id="MDOA014391-PA"/>
    </source>
</evidence>
<dbReference type="AlphaFoldDB" id="A0A1I8NEK6"/>
<gene>
    <name evidence="1" type="primary">101890579</name>
</gene>
<organism evidence="1">
    <name type="scientific">Musca domestica</name>
    <name type="common">House fly</name>
    <dbReference type="NCBI Taxonomy" id="7370"/>
    <lineage>
        <taxon>Eukaryota</taxon>
        <taxon>Metazoa</taxon>
        <taxon>Ecdysozoa</taxon>
        <taxon>Arthropoda</taxon>
        <taxon>Hexapoda</taxon>
        <taxon>Insecta</taxon>
        <taxon>Pterygota</taxon>
        <taxon>Neoptera</taxon>
        <taxon>Endopterygota</taxon>
        <taxon>Diptera</taxon>
        <taxon>Brachycera</taxon>
        <taxon>Muscomorpha</taxon>
        <taxon>Muscoidea</taxon>
        <taxon>Muscidae</taxon>
        <taxon>Musca</taxon>
    </lineage>
</organism>
<name>A0A1I8NEK6_MUSDO</name>
<reference evidence="1" key="1">
    <citation type="submission" date="2020-05" db="UniProtKB">
        <authorList>
            <consortium name="EnsemblMetazoa"/>
        </authorList>
    </citation>
    <scope>IDENTIFICATION</scope>
    <source>
        <strain evidence="1">Aabys</strain>
    </source>
</reference>
<dbReference type="OrthoDB" id="6357136at2759"/>
<accession>A0A1I8NEK6</accession>
<dbReference type="Pfam" id="PF16062">
    <property type="entry name" value="MavL-like"/>
    <property type="match status" value="1"/>
</dbReference>
<sequence>MSMFGKEFENDWPPSGIDKNLTKFGQKFIEKCRSIEKPQAKNIEIEDFLEKSSNFPIDFPIDSCRIKSQPAERYPIIKQQIVSAYPLIHEKVIILIADFLEHKLKYGSDLEKRLYKGMTLTDFIQRLLTKRCVSFFGGDDDYLLLDAHTGFGPNYKYVGSEDETTPLVLKTVLSYDEVKISALLSVSSFSDFINDGNRANCGKPIGDATKIEREGVVLGMIGARFERREVMEYQDIIISQNQNVRENGYGLKSFEMQNQKKKSLLERLNPLRKIDQLERLQDYRRIWNKFYEEYDNLYEDVVKDENPRFGDSLNPLLKFDNLIMKKRYAIAFDMLLLESENRAKLAGKLAYIHVVGFGLGVWRAAAQQEKIFLETFSQRLNKLLPLLNSIGVVHFAWFNLNEWKDLKNGGFLKSDTHPCGGIRTFLCKRNPNDKLESPDYENMLLVVTYAWDGNALPGNEFWVRKLQASNDPSTACSTLISELHNPHINTEYVCGNNLHIASADHGVLHIKDYLDRISSISG</sequence>